<evidence type="ECO:0000313" key="2">
    <source>
        <dbReference type="Proteomes" id="UP001218218"/>
    </source>
</evidence>
<gene>
    <name evidence="1" type="ORF">DFH08DRAFT_34900</name>
</gene>
<evidence type="ECO:0000313" key="1">
    <source>
        <dbReference type="EMBL" id="KAJ7368869.1"/>
    </source>
</evidence>
<proteinExistence type="predicted"/>
<comment type="caution">
    <text evidence="1">The sequence shown here is derived from an EMBL/GenBank/DDBJ whole genome shotgun (WGS) entry which is preliminary data.</text>
</comment>
<dbReference type="EMBL" id="JARIHO010000001">
    <property type="protein sequence ID" value="KAJ7368869.1"/>
    <property type="molecule type" value="Genomic_DNA"/>
</dbReference>
<name>A0AAD7AVN7_9AGAR</name>
<organism evidence="1 2">
    <name type="scientific">Mycena albidolilacea</name>
    <dbReference type="NCBI Taxonomy" id="1033008"/>
    <lineage>
        <taxon>Eukaryota</taxon>
        <taxon>Fungi</taxon>
        <taxon>Dikarya</taxon>
        <taxon>Basidiomycota</taxon>
        <taxon>Agaricomycotina</taxon>
        <taxon>Agaricomycetes</taxon>
        <taxon>Agaricomycetidae</taxon>
        <taxon>Agaricales</taxon>
        <taxon>Marasmiineae</taxon>
        <taxon>Mycenaceae</taxon>
        <taxon>Mycena</taxon>
    </lineage>
</organism>
<keyword evidence="2" id="KW-1185">Reference proteome</keyword>
<dbReference type="Proteomes" id="UP001218218">
    <property type="component" value="Unassembled WGS sequence"/>
</dbReference>
<dbReference type="AlphaFoldDB" id="A0AAD7AVN7"/>
<reference evidence="1" key="1">
    <citation type="submission" date="2023-03" db="EMBL/GenBank/DDBJ databases">
        <title>Massive genome expansion in bonnet fungi (Mycena s.s.) driven by repeated elements and novel gene families across ecological guilds.</title>
        <authorList>
            <consortium name="Lawrence Berkeley National Laboratory"/>
            <person name="Harder C.B."/>
            <person name="Miyauchi S."/>
            <person name="Viragh M."/>
            <person name="Kuo A."/>
            <person name="Thoen E."/>
            <person name="Andreopoulos B."/>
            <person name="Lu D."/>
            <person name="Skrede I."/>
            <person name="Drula E."/>
            <person name="Henrissat B."/>
            <person name="Morin E."/>
            <person name="Kohler A."/>
            <person name="Barry K."/>
            <person name="LaButti K."/>
            <person name="Morin E."/>
            <person name="Salamov A."/>
            <person name="Lipzen A."/>
            <person name="Mereny Z."/>
            <person name="Hegedus B."/>
            <person name="Baldrian P."/>
            <person name="Stursova M."/>
            <person name="Weitz H."/>
            <person name="Taylor A."/>
            <person name="Grigoriev I.V."/>
            <person name="Nagy L.G."/>
            <person name="Martin F."/>
            <person name="Kauserud H."/>
        </authorList>
    </citation>
    <scope>NUCLEOTIDE SEQUENCE</scope>
    <source>
        <strain evidence="1">CBHHK002</strain>
    </source>
</reference>
<sequence>MHDTSVYDFEVDVLEGDVAIILTCQRAQPQKYFVEITTLSLRTGISDLELVSRLPEGLYTADCVVCGGIVAVHFRMENEVLLINWRTSCRVMVSKVYEIVLVPGHLLAITRTGTCSEDRVALSPFALFECWEPNDSVEPPSTPVVSVADLPFLPDTFSLTREPYHIPLKSIWVYESPFERGRFTVWLHGFVNGVPAVLSFEFVKHATRAAMPTQIYPSSMSLSGHTYAYCVGYAKDGIFAPFPVSKGSARRQIVDFGFSAHMSSFSGALTYLTNTELVILYYD</sequence>
<protein>
    <submittedName>
        <fullName evidence="1">Uncharacterized protein</fullName>
    </submittedName>
</protein>
<accession>A0AAD7AVN7</accession>